<keyword evidence="1" id="KW-0812">Transmembrane</keyword>
<organism evidence="3 4">
    <name type="scientific">Photobacterium atrarenae</name>
    <dbReference type="NCBI Taxonomy" id="865757"/>
    <lineage>
        <taxon>Bacteria</taxon>
        <taxon>Pseudomonadati</taxon>
        <taxon>Pseudomonadota</taxon>
        <taxon>Gammaproteobacteria</taxon>
        <taxon>Vibrionales</taxon>
        <taxon>Vibrionaceae</taxon>
        <taxon>Photobacterium</taxon>
    </lineage>
</organism>
<dbReference type="EMBL" id="CP101509">
    <property type="protein sequence ID" value="UTV30796.1"/>
    <property type="molecule type" value="Genomic_DNA"/>
</dbReference>
<dbReference type="InterPro" id="IPR007065">
    <property type="entry name" value="HPP"/>
</dbReference>
<gene>
    <name evidence="3" type="ORF">NNL38_19760</name>
</gene>
<name>A0ABY5GNU8_9GAMM</name>
<protein>
    <submittedName>
        <fullName evidence="3">HPP family protein</fullName>
    </submittedName>
</protein>
<keyword evidence="4" id="KW-1185">Reference proteome</keyword>
<keyword evidence="1" id="KW-0472">Membrane</keyword>
<proteinExistence type="predicted"/>
<dbReference type="Proteomes" id="UP001057998">
    <property type="component" value="Chromosome 2"/>
</dbReference>
<feature type="transmembrane region" description="Helical" evidence="1">
    <location>
        <begin position="21"/>
        <end position="39"/>
    </location>
</feature>
<dbReference type="PANTHER" id="PTHR33741:SF5">
    <property type="entry name" value="TRANSMEMBRANE PROTEIN DDB_G0269096-RELATED"/>
    <property type="match status" value="1"/>
</dbReference>
<evidence type="ECO:0000256" key="1">
    <source>
        <dbReference type="SAM" id="Phobius"/>
    </source>
</evidence>
<evidence type="ECO:0000313" key="4">
    <source>
        <dbReference type="Proteomes" id="UP001057998"/>
    </source>
</evidence>
<dbReference type="PANTHER" id="PTHR33741">
    <property type="entry name" value="TRANSMEMBRANE PROTEIN DDB_G0269096-RELATED"/>
    <property type="match status" value="1"/>
</dbReference>
<feature type="transmembrane region" description="Helical" evidence="1">
    <location>
        <begin position="45"/>
        <end position="65"/>
    </location>
</feature>
<evidence type="ECO:0000259" key="2">
    <source>
        <dbReference type="Pfam" id="PF04982"/>
    </source>
</evidence>
<feature type="transmembrane region" description="Helical" evidence="1">
    <location>
        <begin position="95"/>
        <end position="112"/>
    </location>
</feature>
<dbReference type="Pfam" id="PF04982">
    <property type="entry name" value="TM_HPP"/>
    <property type="match status" value="1"/>
</dbReference>
<evidence type="ECO:0000313" key="3">
    <source>
        <dbReference type="EMBL" id="UTV30796.1"/>
    </source>
</evidence>
<dbReference type="RefSeq" id="WP_255392164.1">
    <property type="nucleotide sequence ID" value="NZ_CP101509.1"/>
</dbReference>
<feature type="domain" description="HPP transmembrane region" evidence="2">
    <location>
        <begin position="15"/>
        <end position="165"/>
    </location>
</feature>
<keyword evidence="1" id="KW-1133">Transmembrane helix</keyword>
<reference evidence="3" key="1">
    <citation type="submission" date="2022-07" db="EMBL/GenBank/DDBJ databases">
        <title>Genome sequencing of Photobacterium atrarenae GJH2-4.</title>
        <authorList>
            <person name="Park S.-J."/>
        </authorList>
    </citation>
    <scope>NUCLEOTIDE SEQUENCE</scope>
    <source>
        <strain evidence="3">GJH2-4</strain>
    </source>
</reference>
<dbReference type="InterPro" id="IPR058581">
    <property type="entry name" value="TM_HPP"/>
</dbReference>
<feature type="transmembrane region" description="Helical" evidence="1">
    <location>
        <begin position="124"/>
        <end position="157"/>
    </location>
</feature>
<sequence length="178" mass="18546">MKKMKKLRGGGALPPKPNLIQLMKGLVGGFLGILTLSVMGQSTGVPWLMAPFGATCVILFAAPASPLAQPRNVIAGHLITATVGLAALYGLGDSIIVMSLAVGVAIMLMQYFRAVHPPAGANPLVIILAGQGVVGFDYLVTPVLLGSITLVVIASVINNYGEEGNWPVYWHGFGRQKG</sequence>
<accession>A0ABY5GNU8</accession>